<feature type="transmembrane region" description="Helical" evidence="9">
    <location>
        <begin position="58"/>
        <end position="79"/>
    </location>
</feature>
<keyword evidence="3" id="KW-1003">Cell membrane</keyword>
<dbReference type="EMBL" id="CP022132">
    <property type="protein sequence ID" value="ASG68074.1"/>
    <property type="molecule type" value="Genomic_DNA"/>
</dbReference>
<dbReference type="Gene3D" id="1.20.1740.10">
    <property type="entry name" value="Amino acid/polyamine transporter I"/>
    <property type="match status" value="1"/>
</dbReference>
<dbReference type="RefSeq" id="WP_088772581.1">
    <property type="nucleotide sequence ID" value="NZ_CP022132.1"/>
</dbReference>
<sequence length="378" mass="42875">MLSLPLIVAACGFSTAIILLIISWSIMYIAAIKLLNTCAEYPLGANFTSIMYSKTPKICLIFFTIIYLLFTYSMLSSYISQGSSILCNIDGINHLNKSQIGMFSIVFVLIFGALIFSYKISDYTNRIFVIFKFIFFIIAIITMLFYININYLSDVPSGASAIIYAFPTILPAFVFHSIIPFIYEYQKGDVKRIKKDILISSITILVIYIIFIFASLGLVPQYNIYSFHSLFLSNNYTPNGLIGEIKAISGSNILEVVLKLFIHTAIITSFIGVSISIAHYIRDLFNKYGKHLSNLTLALICFIPPLIFTILYPLEFIVVLQYASIFTVIIFIYTPILLSTKTNLKVYLSHTYMVSVGSVIILFEIFNLFYETNPFMWI</sequence>
<evidence type="ECO:0000256" key="9">
    <source>
        <dbReference type="SAM" id="Phobius"/>
    </source>
</evidence>
<feature type="transmembrane region" description="Helical" evidence="9">
    <location>
        <begin position="99"/>
        <end position="118"/>
    </location>
</feature>
<keyword evidence="8 9" id="KW-0472">Membrane</keyword>
<feature type="transmembrane region" description="Helical" evidence="9">
    <location>
        <begin position="318"/>
        <end position="338"/>
    </location>
</feature>
<evidence type="ECO:0000256" key="2">
    <source>
        <dbReference type="ARBA" id="ARBA00022448"/>
    </source>
</evidence>
<evidence type="ECO:0000256" key="1">
    <source>
        <dbReference type="ARBA" id="ARBA00004429"/>
    </source>
</evidence>
<evidence type="ECO:0000256" key="3">
    <source>
        <dbReference type="ARBA" id="ARBA00022475"/>
    </source>
</evidence>
<evidence type="ECO:0000256" key="8">
    <source>
        <dbReference type="ARBA" id="ARBA00023136"/>
    </source>
</evidence>
<dbReference type="InterPro" id="IPR018227">
    <property type="entry name" value="Amino_acid_transport_2"/>
</dbReference>
<gene>
    <name evidence="10" type="ORF">CDV26_06445</name>
</gene>
<evidence type="ECO:0000256" key="7">
    <source>
        <dbReference type="ARBA" id="ARBA00022989"/>
    </source>
</evidence>
<keyword evidence="4" id="KW-0997">Cell inner membrane</keyword>
<keyword evidence="5 9" id="KW-0812">Transmembrane</keyword>
<evidence type="ECO:0000256" key="4">
    <source>
        <dbReference type="ARBA" id="ARBA00022519"/>
    </source>
</evidence>
<evidence type="ECO:0000256" key="6">
    <source>
        <dbReference type="ARBA" id="ARBA00022970"/>
    </source>
</evidence>
<name>A0ABM6LZT5_9GAMM</name>
<feature type="transmembrane region" description="Helical" evidence="9">
    <location>
        <begin position="292"/>
        <end position="312"/>
    </location>
</feature>
<feature type="transmembrane region" description="Helical" evidence="9">
    <location>
        <begin position="6"/>
        <end position="31"/>
    </location>
</feature>
<keyword evidence="7 9" id="KW-1133">Transmembrane helix</keyword>
<feature type="transmembrane region" description="Helical" evidence="9">
    <location>
        <begin position="197"/>
        <end position="219"/>
    </location>
</feature>
<organism evidence="10 11">
    <name type="scientific">Francisella halioticida</name>
    <dbReference type="NCBI Taxonomy" id="549298"/>
    <lineage>
        <taxon>Bacteria</taxon>
        <taxon>Pseudomonadati</taxon>
        <taxon>Pseudomonadota</taxon>
        <taxon>Gammaproteobacteria</taxon>
        <taxon>Thiotrichales</taxon>
        <taxon>Francisellaceae</taxon>
        <taxon>Francisella</taxon>
    </lineage>
</organism>
<feature type="transmembrane region" description="Helical" evidence="9">
    <location>
        <begin position="350"/>
        <end position="370"/>
    </location>
</feature>
<keyword evidence="11" id="KW-1185">Reference proteome</keyword>
<keyword evidence="6" id="KW-0029">Amino-acid transport</keyword>
<dbReference type="PANTHER" id="PTHR46997">
    <property type="entry name" value="LOW AFFINITY TRYPTOPHAN PERMEASE-RELATED"/>
    <property type="match status" value="1"/>
</dbReference>
<dbReference type="PANTHER" id="PTHR46997:SF2">
    <property type="entry name" value="TYROSINE-SPECIFIC TRANSPORT SYSTEM"/>
    <property type="match status" value="1"/>
</dbReference>
<comment type="subcellular location">
    <subcellularLocation>
        <location evidence="1">Cell inner membrane</location>
        <topology evidence="1">Multi-pass membrane protein</topology>
    </subcellularLocation>
</comment>
<evidence type="ECO:0000256" key="5">
    <source>
        <dbReference type="ARBA" id="ARBA00022692"/>
    </source>
</evidence>
<dbReference type="PRINTS" id="PR00166">
    <property type="entry name" value="AROAAPRMEASE"/>
</dbReference>
<dbReference type="InterPro" id="IPR013059">
    <property type="entry name" value="Trp_tyr_transpt"/>
</dbReference>
<evidence type="ECO:0000313" key="11">
    <source>
        <dbReference type="Proteomes" id="UP000249910"/>
    </source>
</evidence>
<feature type="transmembrane region" description="Helical" evidence="9">
    <location>
        <begin position="161"/>
        <end position="185"/>
    </location>
</feature>
<evidence type="ECO:0000313" key="10">
    <source>
        <dbReference type="EMBL" id="ASG68074.1"/>
    </source>
</evidence>
<reference evidence="10 11" key="1">
    <citation type="submission" date="2017-06" db="EMBL/GenBank/DDBJ databases">
        <title>Complete genome of Francisella halioticida.</title>
        <authorList>
            <person name="Sjodin A."/>
        </authorList>
    </citation>
    <scope>NUCLEOTIDE SEQUENCE [LARGE SCALE GENOMIC DNA]</scope>
    <source>
        <strain evidence="10 11">DSM 23729</strain>
    </source>
</reference>
<dbReference type="Pfam" id="PF03222">
    <property type="entry name" value="Trp_Tyr_perm"/>
    <property type="match status" value="1"/>
</dbReference>
<accession>A0ABM6LZT5</accession>
<proteinExistence type="predicted"/>
<feature type="transmembrane region" description="Helical" evidence="9">
    <location>
        <begin position="260"/>
        <end position="280"/>
    </location>
</feature>
<dbReference type="Proteomes" id="UP000249910">
    <property type="component" value="Chromosome"/>
</dbReference>
<feature type="transmembrane region" description="Helical" evidence="9">
    <location>
        <begin position="130"/>
        <end position="149"/>
    </location>
</feature>
<keyword evidence="2" id="KW-0813">Transport</keyword>
<protein>
    <submittedName>
        <fullName evidence="10">Amino acid transporter</fullName>
    </submittedName>
</protein>